<evidence type="ECO:0000256" key="6">
    <source>
        <dbReference type="ARBA" id="ARBA00023134"/>
    </source>
</evidence>
<dbReference type="SUPFAM" id="SSF52540">
    <property type="entry name" value="P-loop containing nucleoside triphosphate hydrolases"/>
    <property type="match status" value="2"/>
</dbReference>
<dbReference type="CDD" id="cd01895">
    <property type="entry name" value="EngA2"/>
    <property type="match status" value="1"/>
</dbReference>
<keyword evidence="6" id="KW-0342">GTP-binding</keyword>
<dbReference type="GO" id="GO:0043022">
    <property type="term" value="F:ribosome binding"/>
    <property type="evidence" value="ECO:0007669"/>
    <property type="project" value="TreeGrafter"/>
</dbReference>
<dbReference type="CDD" id="cd01894">
    <property type="entry name" value="EngA1"/>
    <property type="match status" value="1"/>
</dbReference>
<evidence type="ECO:0000256" key="2">
    <source>
        <dbReference type="ARBA" id="ARBA00020953"/>
    </source>
</evidence>
<dbReference type="PANTHER" id="PTHR43834">
    <property type="entry name" value="GTPASE DER"/>
    <property type="match status" value="1"/>
</dbReference>
<evidence type="ECO:0000256" key="3">
    <source>
        <dbReference type="ARBA" id="ARBA00022517"/>
    </source>
</evidence>
<accession>A0A6J6P2M1</accession>
<dbReference type="PROSITE" id="PS51712">
    <property type="entry name" value="G_ENGA"/>
    <property type="match status" value="2"/>
</dbReference>
<dbReference type="AlphaFoldDB" id="A0A6J6P2M1"/>
<gene>
    <name evidence="9" type="ORF">UFOPK2399_00704</name>
</gene>
<dbReference type="FunFam" id="3.40.50.300:FF:000057">
    <property type="entry name" value="GTPase Der"/>
    <property type="match status" value="1"/>
</dbReference>
<dbReference type="InterPro" id="IPR032859">
    <property type="entry name" value="KH_dom-like"/>
</dbReference>
<sequence>MSDEPESTNIEPPEMLLGTVAIVGFPNVGKSTLVNRLTSSRAAVVHETEGTTRDRKELICEWAGKRFLLIDTGGVDLTGEDQLTRSIADQAKSAIEEADLVLFLVDARAGITPGDEDLATILRASKKHTIVIANKIDDPSQEHLMATFHRFGLGDPFPLSGLHGHGSGDLLDLVVETLEDEAHGRPAPDDGAIRVAILGRPNVGKSSLFNALIGEERTIVSDVPGTTRDSIDTIIERDGRTFILVDTAGLRRKRKQRQGIDYYSELRALEAADRADIALILIDSEQGITEGDLQAADIARKAQCSTLVVLSKWDKSTITIEEIRPQLLRRLRQRPPFITTSAVTGRGVNRLLGKVGELFDKHAGRIPTPELNRFLGELKEKRQAPSKGRRKLNLLYGAQVTTRPPRFRFTVNDTGLVTRDYGYWVENELRERYELEGVPVAIDFRKRPGS</sequence>
<organism evidence="9">
    <name type="scientific">freshwater metagenome</name>
    <dbReference type="NCBI Taxonomy" id="449393"/>
    <lineage>
        <taxon>unclassified sequences</taxon>
        <taxon>metagenomes</taxon>
        <taxon>ecological metagenomes</taxon>
    </lineage>
</organism>
<dbReference type="GO" id="GO:0042254">
    <property type="term" value="P:ribosome biogenesis"/>
    <property type="evidence" value="ECO:0007669"/>
    <property type="project" value="UniProtKB-KW"/>
</dbReference>
<dbReference type="Pfam" id="PF01926">
    <property type="entry name" value="MMR_HSR1"/>
    <property type="match status" value="2"/>
</dbReference>
<dbReference type="PRINTS" id="PR00326">
    <property type="entry name" value="GTP1OBG"/>
</dbReference>
<protein>
    <recommendedName>
        <fullName evidence="2">GTPase Der</fullName>
    </recommendedName>
    <alternativeName>
        <fullName evidence="7">GTP-binding protein EngA</fullName>
    </alternativeName>
</protein>
<evidence type="ECO:0000256" key="7">
    <source>
        <dbReference type="ARBA" id="ARBA00032345"/>
    </source>
</evidence>
<keyword evidence="4" id="KW-0677">Repeat</keyword>
<proteinExistence type="inferred from homology"/>
<dbReference type="InterPro" id="IPR006073">
    <property type="entry name" value="GTP-bd"/>
</dbReference>
<dbReference type="InterPro" id="IPR031166">
    <property type="entry name" value="G_ENGA"/>
</dbReference>
<dbReference type="PIRSF" id="PIRSF006485">
    <property type="entry name" value="GTP-binding_EngA"/>
    <property type="match status" value="1"/>
</dbReference>
<evidence type="ECO:0000256" key="1">
    <source>
        <dbReference type="ARBA" id="ARBA00008279"/>
    </source>
</evidence>
<dbReference type="EMBL" id="CAEZXP010000001">
    <property type="protein sequence ID" value="CAB4690853.1"/>
    <property type="molecule type" value="Genomic_DNA"/>
</dbReference>
<feature type="domain" description="EngA-type G" evidence="8">
    <location>
        <begin position="193"/>
        <end position="363"/>
    </location>
</feature>
<dbReference type="Gene3D" id="3.40.50.300">
    <property type="entry name" value="P-loop containing nucleotide triphosphate hydrolases"/>
    <property type="match status" value="2"/>
</dbReference>
<dbReference type="PANTHER" id="PTHR43834:SF6">
    <property type="entry name" value="GTPASE DER"/>
    <property type="match status" value="1"/>
</dbReference>
<evidence type="ECO:0000313" key="9">
    <source>
        <dbReference type="EMBL" id="CAB4690853.1"/>
    </source>
</evidence>
<comment type="similarity">
    <text evidence="1">Belongs to the TRAFAC class TrmE-Era-EngA-EngB-Septin-like GTPase superfamily. EngA (Der) GTPase family.</text>
</comment>
<dbReference type="InterPro" id="IPR015946">
    <property type="entry name" value="KH_dom-like_a/b"/>
</dbReference>
<name>A0A6J6P2M1_9ZZZZ</name>
<keyword evidence="3" id="KW-0690">Ribosome biogenesis</keyword>
<evidence type="ECO:0000256" key="5">
    <source>
        <dbReference type="ARBA" id="ARBA00022741"/>
    </source>
</evidence>
<evidence type="ECO:0000256" key="4">
    <source>
        <dbReference type="ARBA" id="ARBA00022737"/>
    </source>
</evidence>
<reference evidence="9" key="1">
    <citation type="submission" date="2020-05" db="EMBL/GenBank/DDBJ databases">
        <authorList>
            <person name="Chiriac C."/>
            <person name="Salcher M."/>
            <person name="Ghai R."/>
            <person name="Kavagutti S V."/>
        </authorList>
    </citation>
    <scope>NUCLEOTIDE SEQUENCE</scope>
</reference>
<dbReference type="NCBIfam" id="TIGR03594">
    <property type="entry name" value="GTPase_EngA"/>
    <property type="match status" value="1"/>
</dbReference>
<dbReference type="GO" id="GO:0005525">
    <property type="term" value="F:GTP binding"/>
    <property type="evidence" value="ECO:0007669"/>
    <property type="project" value="UniProtKB-KW"/>
</dbReference>
<dbReference type="Pfam" id="PF14714">
    <property type="entry name" value="KH_dom-like"/>
    <property type="match status" value="1"/>
</dbReference>
<dbReference type="NCBIfam" id="TIGR00231">
    <property type="entry name" value="small_GTP"/>
    <property type="match status" value="2"/>
</dbReference>
<feature type="domain" description="EngA-type G" evidence="8">
    <location>
        <begin position="18"/>
        <end position="182"/>
    </location>
</feature>
<dbReference type="HAMAP" id="MF_00195">
    <property type="entry name" value="GTPase_Der"/>
    <property type="match status" value="1"/>
</dbReference>
<dbReference type="InterPro" id="IPR016484">
    <property type="entry name" value="GTPase_Der"/>
</dbReference>
<dbReference type="InterPro" id="IPR005225">
    <property type="entry name" value="Small_GTP-bd"/>
</dbReference>
<evidence type="ECO:0000259" key="8">
    <source>
        <dbReference type="PROSITE" id="PS51712"/>
    </source>
</evidence>
<dbReference type="Gene3D" id="3.30.300.20">
    <property type="match status" value="1"/>
</dbReference>
<dbReference type="InterPro" id="IPR027417">
    <property type="entry name" value="P-loop_NTPase"/>
</dbReference>
<keyword evidence="5" id="KW-0547">Nucleotide-binding</keyword>